<comment type="similarity">
    <text evidence="1 3">Belongs to the short-chain dehydrogenases/reductases (SDR) family.</text>
</comment>
<evidence type="ECO:0000256" key="3">
    <source>
        <dbReference type="RuleBase" id="RU000363"/>
    </source>
</evidence>
<reference evidence="6" key="1">
    <citation type="journal article" date="2019" name="Int. J. Syst. Evol. Microbiol.">
        <title>The Global Catalogue of Microorganisms (GCM) 10K type strain sequencing project: providing services to taxonomists for standard genome sequencing and annotation.</title>
        <authorList>
            <consortium name="The Broad Institute Genomics Platform"/>
            <consortium name="The Broad Institute Genome Sequencing Center for Infectious Disease"/>
            <person name="Wu L."/>
            <person name="Ma J."/>
        </authorList>
    </citation>
    <scope>NUCLEOTIDE SEQUENCE [LARGE SCALE GENOMIC DNA]</scope>
    <source>
        <strain evidence="6">JCM 19015</strain>
    </source>
</reference>
<evidence type="ECO:0000313" key="5">
    <source>
        <dbReference type="EMBL" id="GAA4742776.1"/>
    </source>
</evidence>
<dbReference type="PANTHER" id="PTHR44196">
    <property type="entry name" value="DEHYDROGENASE/REDUCTASE SDR FAMILY MEMBER 7B"/>
    <property type="match status" value="1"/>
</dbReference>
<dbReference type="PRINTS" id="PR00080">
    <property type="entry name" value="SDRFAMILY"/>
</dbReference>
<dbReference type="Gene3D" id="3.40.50.720">
    <property type="entry name" value="NAD(P)-binding Rossmann-like Domain"/>
    <property type="match status" value="1"/>
</dbReference>
<dbReference type="InterPro" id="IPR036291">
    <property type="entry name" value="NAD(P)-bd_dom_sf"/>
</dbReference>
<dbReference type="InterPro" id="IPR057326">
    <property type="entry name" value="KR_dom"/>
</dbReference>
<evidence type="ECO:0000313" key="6">
    <source>
        <dbReference type="Proteomes" id="UP001500121"/>
    </source>
</evidence>
<dbReference type="PROSITE" id="PS00061">
    <property type="entry name" value="ADH_SHORT"/>
    <property type="match status" value="1"/>
</dbReference>
<dbReference type="Pfam" id="PF00106">
    <property type="entry name" value="adh_short"/>
    <property type="match status" value="1"/>
</dbReference>
<dbReference type="InterPro" id="IPR002347">
    <property type="entry name" value="SDR_fam"/>
</dbReference>
<evidence type="ECO:0000256" key="1">
    <source>
        <dbReference type="ARBA" id="ARBA00006484"/>
    </source>
</evidence>
<protein>
    <recommendedName>
        <fullName evidence="4">Ketoreductase domain-containing protein</fullName>
    </recommendedName>
</protein>
<dbReference type="SUPFAM" id="SSF51735">
    <property type="entry name" value="NAD(P)-binding Rossmann-fold domains"/>
    <property type="match status" value="1"/>
</dbReference>
<gene>
    <name evidence="5" type="ORF">GCM10025783_12760</name>
</gene>
<evidence type="ECO:0000259" key="4">
    <source>
        <dbReference type="SMART" id="SM00822"/>
    </source>
</evidence>
<dbReference type="PANTHER" id="PTHR44196:SF1">
    <property type="entry name" value="DEHYDROGENASE_REDUCTASE SDR FAMILY MEMBER 7B"/>
    <property type="match status" value="1"/>
</dbReference>
<sequence>MAGMELQDAVVLVTGASSGIGAATARAAADAGAKVVLTARRADRIQALAADLPDALAVQTDVTHEGDLENAVEQALARYGRVDALINNAGQGLHVSVERIRLEDFRAVLELNVVAALAAMQAVIPPMRRQGAGAIVNVSSGTTLHLMPGVGGYAATKAALNTLSSIARLELADAGIVVSTVFPRITDTDFHDVLRAGSLRADAPKGHSPEQVAAVILDLVRSGEERAVLPAP</sequence>
<keyword evidence="6" id="KW-1185">Reference proteome</keyword>
<dbReference type="EMBL" id="BAABLP010000002">
    <property type="protein sequence ID" value="GAA4742776.1"/>
    <property type="molecule type" value="Genomic_DNA"/>
</dbReference>
<comment type="caution">
    <text evidence="5">The sequence shown here is derived from an EMBL/GenBank/DDBJ whole genome shotgun (WGS) entry which is preliminary data.</text>
</comment>
<dbReference type="SMART" id="SM00822">
    <property type="entry name" value="PKS_KR"/>
    <property type="match status" value="1"/>
</dbReference>
<keyword evidence="2" id="KW-0560">Oxidoreductase</keyword>
<accession>A0ABP8Z0J4</accession>
<proteinExistence type="inferred from homology"/>
<dbReference type="InterPro" id="IPR020904">
    <property type="entry name" value="Sc_DH/Rdtase_CS"/>
</dbReference>
<dbReference type="PRINTS" id="PR00081">
    <property type="entry name" value="GDHRDH"/>
</dbReference>
<name>A0ABP8Z0J4_9MICO</name>
<dbReference type="Proteomes" id="UP001500121">
    <property type="component" value="Unassembled WGS sequence"/>
</dbReference>
<organism evidence="5 6">
    <name type="scientific">Amnibacterium soli</name>
    <dbReference type="NCBI Taxonomy" id="1282736"/>
    <lineage>
        <taxon>Bacteria</taxon>
        <taxon>Bacillati</taxon>
        <taxon>Actinomycetota</taxon>
        <taxon>Actinomycetes</taxon>
        <taxon>Micrococcales</taxon>
        <taxon>Microbacteriaceae</taxon>
        <taxon>Amnibacterium</taxon>
    </lineage>
</organism>
<evidence type="ECO:0000256" key="2">
    <source>
        <dbReference type="ARBA" id="ARBA00023002"/>
    </source>
</evidence>
<feature type="domain" description="Ketoreductase" evidence="4">
    <location>
        <begin position="9"/>
        <end position="188"/>
    </location>
</feature>